<name>T1JBP9_STRMM</name>
<dbReference type="HOGENOM" id="CLU_1976139_0_0_1"/>
<evidence type="ECO:0000313" key="1">
    <source>
        <dbReference type="EnsemblMetazoa" id="SMAR011202-PA"/>
    </source>
</evidence>
<proteinExistence type="predicted"/>
<reference evidence="1" key="2">
    <citation type="submission" date="2015-02" db="UniProtKB">
        <authorList>
            <consortium name="EnsemblMetazoa"/>
        </authorList>
    </citation>
    <scope>IDENTIFICATION</scope>
</reference>
<dbReference type="EnsemblMetazoa" id="SMAR011202-RA">
    <property type="protein sequence ID" value="SMAR011202-PA"/>
    <property type="gene ID" value="SMAR011202"/>
</dbReference>
<dbReference type="AlphaFoldDB" id="T1JBP9"/>
<evidence type="ECO:0000313" key="2">
    <source>
        <dbReference type="Proteomes" id="UP000014500"/>
    </source>
</evidence>
<sequence length="127" mass="14713">MPFVTSELELIPFFQHLHKPYVTFSPYLIYNPIKTNSPNVTTTHGLVQLMNQPIRSGGGERGRQCVGATILRPETRSPLQIEQVLNTKADIQIRKRVLPKHTQKKKIQFLFLFPLTFIIRSKQNCRQ</sequence>
<organism evidence="1 2">
    <name type="scientific">Strigamia maritima</name>
    <name type="common">European centipede</name>
    <name type="synonym">Geophilus maritimus</name>
    <dbReference type="NCBI Taxonomy" id="126957"/>
    <lineage>
        <taxon>Eukaryota</taxon>
        <taxon>Metazoa</taxon>
        <taxon>Ecdysozoa</taxon>
        <taxon>Arthropoda</taxon>
        <taxon>Myriapoda</taxon>
        <taxon>Chilopoda</taxon>
        <taxon>Pleurostigmophora</taxon>
        <taxon>Geophilomorpha</taxon>
        <taxon>Linotaeniidae</taxon>
        <taxon>Strigamia</taxon>
    </lineage>
</organism>
<protein>
    <submittedName>
        <fullName evidence="1">Uncharacterized protein</fullName>
    </submittedName>
</protein>
<dbReference type="Proteomes" id="UP000014500">
    <property type="component" value="Unassembled WGS sequence"/>
</dbReference>
<accession>T1JBP9</accession>
<keyword evidence="2" id="KW-1185">Reference proteome</keyword>
<reference evidence="2" key="1">
    <citation type="submission" date="2011-05" db="EMBL/GenBank/DDBJ databases">
        <authorList>
            <person name="Richards S.R."/>
            <person name="Qu J."/>
            <person name="Jiang H."/>
            <person name="Jhangiani S.N."/>
            <person name="Agravi P."/>
            <person name="Goodspeed R."/>
            <person name="Gross S."/>
            <person name="Mandapat C."/>
            <person name="Jackson L."/>
            <person name="Mathew T."/>
            <person name="Pu L."/>
            <person name="Thornton R."/>
            <person name="Saada N."/>
            <person name="Wilczek-Boney K.B."/>
            <person name="Lee S."/>
            <person name="Kovar C."/>
            <person name="Wu Y."/>
            <person name="Scherer S.E."/>
            <person name="Worley K.C."/>
            <person name="Muzny D.M."/>
            <person name="Gibbs R."/>
        </authorList>
    </citation>
    <scope>NUCLEOTIDE SEQUENCE</scope>
    <source>
        <strain evidence="2">Brora</strain>
    </source>
</reference>
<dbReference type="EMBL" id="JH432016">
    <property type="status" value="NOT_ANNOTATED_CDS"/>
    <property type="molecule type" value="Genomic_DNA"/>
</dbReference>